<dbReference type="AlphaFoldDB" id="A0A453DPV4"/>
<protein>
    <submittedName>
        <fullName evidence="2">Uncharacterized protein</fullName>
    </submittedName>
</protein>
<reference evidence="2" key="3">
    <citation type="journal article" date="2017" name="Nature">
        <title>Genome sequence of the progenitor of the wheat D genome Aegilops tauschii.</title>
        <authorList>
            <person name="Luo M.C."/>
            <person name="Gu Y.Q."/>
            <person name="Puiu D."/>
            <person name="Wang H."/>
            <person name="Twardziok S.O."/>
            <person name="Deal K.R."/>
            <person name="Huo N."/>
            <person name="Zhu T."/>
            <person name="Wang L."/>
            <person name="Wang Y."/>
            <person name="McGuire P.E."/>
            <person name="Liu S."/>
            <person name="Long H."/>
            <person name="Ramasamy R.K."/>
            <person name="Rodriguez J.C."/>
            <person name="Van S.L."/>
            <person name="Yuan L."/>
            <person name="Wang Z."/>
            <person name="Xia Z."/>
            <person name="Xiao L."/>
            <person name="Anderson O.D."/>
            <person name="Ouyang S."/>
            <person name="Liang Y."/>
            <person name="Zimin A.V."/>
            <person name="Pertea G."/>
            <person name="Qi P."/>
            <person name="Bennetzen J.L."/>
            <person name="Dai X."/>
            <person name="Dawson M.W."/>
            <person name="Muller H.G."/>
            <person name="Kugler K."/>
            <person name="Rivarola-Duarte L."/>
            <person name="Spannagl M."/>
            <person name="Mayer K.F.X."/>
            <person name="Lu F.H."/>
            <person name="Bevan M.W."/>
            <person name="Leroy P."/>
            <person name="Li P."/>
            <person name="You F.M."/>
            <person name="Sun Q."/>
            <person name="Liu Z."/>
            <person name="Lyons E."/>
            <person name="Wicker T."/>
            <person name="Salzberg S.L."/>
            <person name="Devos K.M."/>
            <person name="Dvorak J."/>
        </authorList>
    </citation>
    <scope>NUCLEOTIDE SEQUENCE [LARGE SCALE GENOMIC DNA]</scope>
    <source>
        <strain evidence="2">cv. AL8/78</strain>
    </source>
</reference>
<reference evidence="3" key="1">
    <citation type="journal article" date="2014" name="Science">
        <title>Ancient hybridizations among the ancestral genomes of bread wheat.</title>
        <authorList>
            <consortium name="International Wheat Genome Sequencing Consortium,"/>
            <person name="Marcussen T."/>
            <person name="Sandve S.R."/>
            <person name="Heier L."/>
            <person name="Spannagl M."/>
            <person name="Pfeifer M."/>
            <person name="Jakobsen K.S."/>
            <person name="Wulff B.B."/>
            <person name="Steuernagel B."/>
            <person name="Mayer K.F."/>
            <person name="Olsen O.A."/>
        </authorList>
    </citation>
    <scope>NUCLEOTIDE SEQUENCE [LARGE SCALE GENOMIC DNA]</scope>
    <source>
        <strain evidence="3">cv. AL8/78</strain>
    </source>
</reference>
<reference evidence="2" key="4">
    <citation type="submission" date="2019-03" db="UniProtKB">
        <authorList>
            <consortium name="EnsemblPlants"/>
        </authorList>
    </citation>
    <scope>IDENTIFICATION</scope>
</reference>
<sequence>MSQDPCHLMYEYISEIHATLGDADEEAAAERIHGRPPSPEEGRSGGMAAIGEPWNFSSGSAMWRPTGICELYAHYRMTAATAAGAEHRTAGGRGR</sequence>
<keyword evidence="3" id="KW-1185">Reference proteome</keyword>
<evidence type="ECO:0000313" key="3">
    <source>
        <dbReference type="Proteomes" id="UP000015105"/>
    </source>
</evidence>
<reference evidence="2" key="5">
    <citation type="journal article" date="2021" name="G3 (Bethesda)">
        <title>Aegilops tauschii genome assembly Aet v5.0 features greater sequence contiguity and improved annotation.</title>
        <authorList>
            <person name="Wang L."/>
            <person name="Zhu T."/>
            <person name="Rodriguez J.C."/>
            <person name="Deal K.R."/>
            <person name="Dubcovsky J."/>
            <person name="McGuire P.E."/>
            <person name="Lux T."/>
            <person name="Spannagl M."/>
            <person name="Mayer K.F.X."/>
            <person name="Baldrich P."/>
            <person name="Meyers B.C."/>
            <person name="Huo N."/>
            <person name="Gu Y.Q."/>
            <person name="Zhou H."/>
            <person name="Devos K.M."/>
            <person name="Bennetzen J.L."/>
            <person name="Unver T."/>
            <person name="Budak H."/>
            <person name="Gulick P.J."/>
            <person name="Galiba G."/>
            <person name="Kalapos B."/>
            <person name="Nelson D.R."/>
            <person name="Li P."/>
            <person name="You F.M."/>
            <person name="Luo M.C."/>
            <person name="Dvorak J."/>
        </authorList>
    </citation>
    <scope>NUCLEOTIDE SEQUENCE [LARGE SCALE GENOMIC DNA]</scope>
    <source>
        <strain evidence="2">cv. AL8/78</strain>
    </source>
</reference>
<feature type="compositionally biased region" description="Basic and acidic residues" evidence="1">
    <location>
        <begin position="28"/>
        <end position="43"/>
    </location>
</feature>
<proteinExistence type="predicted"/>
<accession>A0A453DPV4</accession>
<dbReference type="EnsemblPlants" id="AET3Gv20029800.1">
    <property type="protein sequence ID" value="AET3Gv20029800.1"/>
    <property type="gene ID" value="AET3Gv20029800"/>
</dbReference>
<name>A0A453DPV4_AEGTS</name>
<reference evidence="3" key="2">
    <citation type="journal article" date="2017" name="Nat. Plants">
        <title>The Aegilops tauschii genome reveals multiple impacts of transposons.</title>
        <authorList>
            <person name="Zhao G."/>
            <person name="Zou C."/>
            <person name="Li K."/>
            <person name="Wang K."/>
            <person name="Li T."/>
            <person name="Gao L."/>
            <person name="Zhang X."/>
            <person name="Wang H."/>
            <person name="Yang Z."/>
            <person name="Liu X."/>
            <person name="Jiang W."/>
            <person name="Mao L."/>
            <person name="Kong X."/>
            <person name="Jiao Y."/>
            <person name="Jia J."/>
        </authorList>
    </citation>
    <scope>NUCLEOTIDE SEQUENCE [LARGE SCALE GENOMIC DNA]</scope>
    <source>
        <strain evidence="3">cv. AL8/78</strain>
    </source>
</reference>
<evidence type="ECO:0000256" key="1">
    <source>
        <dbReference type="SAM" id="MobiDB-lite"/>
    </source>
</evidence>
<feature type="region of interest" description="Disordered" evidence="1">
    <location>
        <begin position="23"/>
        <end position="50"/>
    </location>
</feature>
<dbReference type="Gramene" id="AET3Gv20029800.1">
    <property type="protein sequence ID" value="AET3Gv20029800.1"/>
    <property type="gene ID" value="AET3Gv20029800"/>
</dbReference>
<organism evidence="2 3">
    <name type="scientific">Aegilops tauschii subsp. strangulata</name>
    <name type="common">Goatgrass</name>
    <dbReference type="NCBI Taxonomy" id="200361"/>
    <lineage>
        <taxon>Eukaryota</taxon>
        <taxon>Viridiplantae</taxon>
        <taxon>Streptophyta</taxon>
        <taxon>Embryophyta</taxon>
        <taxon>Tracheophyta</taxon>
        <taxon>Spermatophyta</taxon>
        <taxon>Magnoliopsida</taxon>
        <taxon>Liliopsida</taxon>
        <taxon>Poales</taxon>
        <taxon>Poaceae</taxon>
        <taxon>BOP clade</taxon>
        <taxon>Pooideae</taxon>
        <taxon>Triticodae</taxon>
        <taxon>Triticeae</taxon>
        <taxon>Triticinae</taxon>
        <taxon>Aegilops</taxon>
    </lineage>
</organism>
<evidence type="ECO:0000313" key="2">
    <source>
        <dbReference type="EnsemblPlants" id="AET3Gv20029800.1"/>
    </source>
</evidence>
<dbReference type="Proteomes" id="UP000015105">
    <property type="component" value="Chromosome 3D"/>
</dbReference>